<evidence type="ECO:0000313" key="5">
    <source>
        <dbReference type="EMBL" id="GGA88011.1"/>
    </source>
</evidence>
<evidence type="ECO:0000256" key="1">
    <source>
        <dbReference type="ARBA" id="ARBA00004196"/>
    </source>
</evidence>
<name>A0A916WCV5_9BACI</name>
<accession>A0A916WCV5</accession>
<evidence type="ECO:0000313" key="6">
    <source>
        <dbReference type="Proteomes" id="UP000613512"/>
    </source>
</evidence>
<reference evidence="5" key="1">
    <citation type="journal article" date="2014" name="Int. J. Syst. Evol. Microbiol.">
        <title>Complete genome sequence of Corynebacterium casei LMG S-19264T (=DSM 44701T), isolated from a smear-ripened cheese.</title>
        <authorList>
            <consortium name="US DOE Joint Genome Institute (JGI-PGF)"/>
            <person name="Walter F."/>
            <person name="Albersmeier A."/>
            <person name="Kalinowski J."/>
            <person name="Ruckert C."/>
        </authorList>
    </citation>
    <scope>NUCLEOTIDE SEQUENCE</scope>
    <source>
        <strain evidence="5">CGMCC 1.12408</strain>
    </source>
</reference>
<dbReference type="Pfam" id="PF25984">
    <property type="entry name" value="BSH_YknX"/>
    <property type="match status" value="1"/>
</dbReference>
<dbReference type="EMBL" id="BMEY01000022">
    <property type="protein sequence ID" value="GGA88011.1"/>
    <property type="molecule type" value="Genomic_DNA"/>
</dbReference>
<evidence type="ECO:0000259" key="4">
    <source>
        <dbReference type="Pfam" id="PF25984"/>
    </source>
</evidence>
<dbReference type="Proteomes" id="UP000613512">
    <property type="component" value="Unassembled WGS sequence"/>
</dbReference>
<dbReference type="Gene3D" id="2.40.420.20">
    <property type="match status" value="1"/>
</dbReference>
<keyword evidence="6" id="KW-1185">Reference proteome</keyword>
<dbReference type="GO" id="GO:0030313">
    <property type="term" value="C:cell envelope"/>
    <property type="evidence" value="ECO:0007669"/>
    <property type="project" value="UniProtKB-SubCell"/>
</dbReference>
<feature type="domain" description="Multidrug resistance protein MdtA-like C-terminal permuted SH3" evidence="3">
    <location>
        <begin position="323"/>
        <end position="362"/>
    </location>
</feature>
<dbReference type="PANTHER" id="PTHR32347">
    <property type="entry name" value="EFFLUX SYSTEM COMPONENT YKNX-RELATED"/>
    <property type="match status" value="1"/>
</dbReference>
<dbReference type="RefSeq" id="WP_188385818.1">
    <property type="nucleotide sequence ID" value="NZ_BMEY01000022.1"/>
</dbReference>
<dbReference type="InterPro" id="IPR058627">
    <property type="entry name" value="MdtA-like_C"/>
</dbReference>
<dbReference type="AlphaFoldDB" id="A0A916WCV5"/>
<comment type="caution">
    <text evidence="5">The sequence shown here is derived from an EMBL/GenBank/DDBJ whole genome shotgun (WGS) entry which is preliminary data.</text>
</comment>
<evidence type="ECO:0000256" key="2">
    <source>
        <dbReference type="ARBA" id="ARBA00023054"/>
    </source>
</evidence>
<comment type="subcellular location">
    <subcellularLocation>
        <location evidence="1">Cell envelope</location>
    </subcellularLocation>
</comment>
<organism evidence="5 6">
    <name type="scientific">Ornithinibacillus halotolerans</name>
    <dbReference type="NCBI Taxonomy" id="1274357"/>
    <lineage>
        <taxon>Bacteria</taxon>
        <taxon>Bacillati</taxon>
        <taxon>Bacillota</taxon>
        <taxon>Bacilli</taxon>
        <taxon>Bacillales</taxon>
        <taxon>Bacillaceae</taxon>
        <taxon>Ornithinibacillus</taxon>
    </lineage>
</organism>
<proteinExistence type="predicted"/>
<dbReference type="InterPro" id="IPR050465">
    <property type="entry name" value="UPF0194_transport"/>
</dbReference>
<sequence>MMKRKWKKWLLILFIGINCILVWVDNGQKVTRQAFVSSWERVYQDDLFETIEADGVISYSGESPVYYDKNVGSFDKFLVEEGSIVTVGDPLFQYRVNDFAEMETYLNYELEKVEGEIDAIETAISEMVAYRIPSPSIPVVKNSEEDTTVVVATQEPVEAELMKEQFVIEKEQELKAKQRQESVIKDQLKDLQETGDTITVTSPFEGKVKEISTTLNDPIIQIENMELLVKGELTESAREQVELEQSVEVSLKKGDEKLYGFIQHVEDTPYEVDVDIPSTYPFRVSFNEEQQLDAILPGYHVDLMITVNETLDAVVTNSEIVNNNHVWKLNELGKLDYLPVQTGLQVDDKVEISAGLSVGDLVTDAPISKSLKGMPFITPVKFSDVAWLDIGKYRDKLLYMTIGILER</sequence>
<protein>
    <submittedName>
        <fullName evidence="5">RND transporter MFP subunit</fullName>
    </submittedName>
</protein>
<feature type="domain" description="YknX-like barrel-sandwich hybrid" evidence="4">
    <location>
        <begin position="65"/>
        <end position="215"/>
    </location>
</feature>
<gene>
    <name evidence="5" type="ORF">GCM10008025_33410</name>
</gene>
<reference evidence="5" key="2">
    <citation type="submission" date="2020-09" db="EMBL/GenBank/DDBJ databases">
        <authorList>
            <person name="Sun Q."/>
            <person name="Zhou Y."/>
        </authorList>
    </citation>
    <scope>NUCLEOTIDE SEQUENCE</scope>
    <source>
        <strain evidence="5">CGMCC 1.12408</strain>
    </source>
</reference>
<dbReference type="Pfam" id="PF25967">
    <property type="entry name" value="RND-MFP_C"/>
    <property type="match status" value="1"/>
</dbReference>
<dbReference type="InterPro" id="IPR058639">
    <property type="entry name" value="BSH_YknX-like"/>
</dbReference>
<dbReference type="PANTHER" id="PTHR32347:SF14">
    <property type="entry name" value="EFFLUX SYSTEM COMPONENT YKNX-RELATED"/>
    <property type="match status" value="1"/>
</dbReference>
<evidence type="ECO:0000259" key="3">
    <source>
        <dbReference type="Pfam" id="PF25967"/>
    </source>
</evidence>
<keyword evidence="2" id="KW-0175">Coiled coil</keyword>